<evidence type="ECO:0000256" key="2">
    <source>
        <dbReference type="ARBA" id="ARBA00022723"/>
    </source>
</evidence>
<comment type="caution">
    <text evidence="12">The sequence shown here is derived from an EMBL/GenBank/DDBJ whole genome shotgun (WGS) entry which is preliminary data.</text>
</comment>
<comment type="subcellular location">
    <subcellularLocation>
        <location evidence="1">Nucleus</location>
    </subcellularLocation>
</comment>
<evidence type="ECO:0000256" key="7">
    <source>
        <dbReference type="ARBA" id="ARBA00023163"/>
    </source>
</evidence>
<feature type="compositionally biased region" description="Low complexity" evidence="10">
    <location>
        <begin position="28"/>
        <end position="43"/>
    </location>
</feature>
<gene>
    <name evidence="12" type="ORF">QVD17_11670</name>
</gene>
<keyword evidence="4 9" id="KW-0863">Zinc-finger</keyword>
<dbReference type="PROSITE" id="PS00028">
    <property type="entry name" value="ZINC_FINGER_C2H2_1"/>
    <property type="match status" value="2"/>
</dbReference>
<feature type="domain" description="C2H2-type" evidence="11">
    <location>
        <begin position="148"/>
        <end position="175"/>
    </location>
</feature>
<keyword evidence="6" id="KW-0805">Transcription regulation</keyword>
<evidence type="ECO:0000256" key="5">
    <source>
        <dbReference type="ARBA" id="ARBA00022833"/>
    </source>
</evidence>
<feature type="compositionally biased region" description="Low complexity" evidence="10">
    <location>
        <begin position="173"/>
        <end position="185"/>
    </location>
</feature>
<keyword evidence="8" id="KW-0539">Nucleus</keyword>
<dbReference type="Pfam" id="PF13912">
    <property type="entry name" value="zf-C2H2_6"/>
    <property type="match status" value="2"/>
</dbReference>
<evidence type="ECO:0000256" key="9">
    <source>
        <dbReference type="PROSITE-ProRule" id="PRU00042"/>
    </source>
</evidence>
<keyword evidence="2" id="KW-0479">Metal-binding</keyword>
<feature type="domain" description="C2H2-type" evidence="11">
    <location>
        <begin position="102"/>
        <end position="129"/>
    </location>
</feature>
<keyword evidence="13" id="KW-1185">Reference proteome</keyword>
<evidence type="ECO:0000259" key="11">
    <source>
        <dbReference type="PROSITE" id="PS50157"/>
    </source>
</evidence>
<evidence type="ECO:0000256" key="10">
    <source>
        <dbReference type="SAM" id="MobiDB-lite"/>
    </source>
</evidence>
<dbReference type="GO" id="GO:0005634">
    <property type="term" value="C:nucleus"/>
    <property type="evidence" value="ECO:0007669"/>
    <property type="project" value="UniProtKB-SubCell"/>
</dbReference>
<accession>A0AAD8KYE3</accession>
<dbReference type="InterPro" id="IPR013087">
    <property type="entry name" value="Znf_C2H2_type"/>
</dbReference>
<name>A0AAD8KYE3_TARER</name>
<keyword evidence="7" id="KW-0804">Transcription</keyword>
<dbReference type="InterPro" id="IPR036236">
    <property type="entry name" value="Znf_C2H2_sf"/>
</dbReference>
<dbReference type="Proteomes" id="UP001229421">
    <property type="component" value="Unassembled WGS sequence"/>
</dbReference>
<reference evidence="12" key="1">
    <citation type="journal article" date="2023" name="bioRxiv">
        <title>Improved chromosome-level genome assembly for marigold (Tagetes erecta).</title>
        <authorList>
            <person name="Jiang F."/>
            <person name="Yuan L."/>
            <person name="Wang S."/>
            <person name="Wang H."/>
            <person name="Xu D."/>
            <person name="Wang A."/>
            <person name="Fan W."/>
        </authorList>
    </citation>
    <scope>NUCLEOTIDE SEQUENCE</scope>
    <source>
        <strain evidence="12">WSJ</strain>
        <tissue evidence="12">Leaf</tissue>
    </source>
</reference>
<evidence type="ECO:0000313" key="12">
    <source>
        <dbReference type="EMBL" id="KAK1429461.1"/>
    </source>
</evidence>
<dbReference type="PANTHER" id="PTHR26374:SF378">
    <property type="entry name" value="C2H2-TYPE ZINC FINGER FAMILY PROTEIN"/>
    <property type="match status" value="1"/>
</dbReference>
<feature type="region of interest" description="Disordered" evidence="10">
    <location>
        <begin position="164"/>
        <end position="190"/>
    </location>
</feature>
<evidence type="ECO:0000256" key="6">
    <source>
        <dbReference type="ARBA" id="ARBA00023015"/>
    </source>
</evidence>
<organism evidence="12 13">
    <name type="scientific">Tagetes erecta</name>
    <name type="common">African marigold</name>
    <dbReference type="NCBI Taxonomy" id="13708"/>
    <lineage>
        <taxon>Eukaryota</taxon>
        <taxon>Viridiplantae</taxon>
        <taxon>Streptophyta</taxon>
        <taxon>Embryophyta</taxon>
        <taxon>Tracheophyta</taxon>
        <taxon>Spermatophyta</taxon>
        <taxon>Magnoliopsida</taxon>
        <taxon>eudicotyledons</taxon>
        <taxon>Gunneridae</taxon>
        <taxon>Pentapetalae</taxon>
        <taxon>asterids</taxon>
        <taxon>campanulids</taxon>
        <taxon>Asterales</taxon>
        <taxon>Asteraceae</taxon>
        <taxon>Asteroideae</taxon>
        <taxon>Heliantheae alliance</taxon>
        <taxon>Tageteae</taxon>
        <taxon>Tagetes</taxon>
    </lineage>
</organism>
<evidence type="ECO:0000256" key="4">
    <source>
        <dbReference type="ARBA" id="ARBA00022771"/>
    </source>
</evidence>
<dbReference type="SMART" id="SM00355">
    <property type="entry name" value="ZnF_C2H2"/>
    <property type="match status" value="2"/>
</dbReference>
<protein>
    <recommendedName>
        <fullName evidence="11">C2H2-type domain-containing protein</fullName>
    </recommendedName>
</protein>
<dbReference type="Gene3D" id="3.30.160.60">
    <property type="entry name" value="Classic Zinc Finger"/>
    <property type="match status" value="1"/>
</dbReference>
<dbReference type="PANTHER" id="PTHR26374">
    <property type="entry name" value="ZINC FINGER PROTEIN ZAT5"/>
    <property type="match status" value="1"/>
</dbReference>
<keyword evidence="5" id="KW-0862">Zinc</keyword>
<dbReference type="SUPFAM" id="SSF57667">
    <property type="entry name" value="beta-beta-alpha zinc fingers"/>
    <property type="match status" value="1"/>
</dbReference>
<proteinExistence type="predicted"/>
<dbReference type="GO" id="GO:0008270">
    <property type="term" value="F:zinc ion binding"/>
    <property type="evidence" value="ECO:0007669"/>
    <property type="project" value="UniProtKB-KW"/>
</dbReference>
<feature type="region of interest" description="Disordered" evidence="10">
    <location>
        <begin position="17"/>
        <end position="51"/>
    </location>
</feature>
<evidence type="ECO:0000256" key="3">
    <source>
        <dbReference type="ARBA" id="ARBA00022737"/>
    </source>
</evidence>
<keyword evidence="3" id="KW-0677">Repeat</keyword>
<evidence type="ECO:0000313" key="13">
    <source>
        <dbReference type="Proteomes" id="UP001229421"/>
    </source>
</evidence>
<dbReference type="EMBL" id="JAUHHV010000003">
    <property type="protein sequence ID" value="KAK1429461.1"/>
    <property type="molecule type" value="Genomic_DNA"/>
</dbReference>
<evidence type="ECO:0000256" key="1">
    <source>
        <dbReference type="ARBA" id="ARBA00004123"/>
    </source>
</evidence>
<evidence type="ECO:0000256" key="8">
    <source>
        <dbReference type="ARBA" id="ARBA00023242"/>
    </source>
</evidence>
<dbReference type="AlphaFoldDB" id="A0AAD8KYE3"/>
<sequence length="239" mass="26118">MKGHDTMIMGVMKTHIKGKRTKRPRPSPTLTLTLASTSSSTTSENSAPANHNGFFQMPATTSIDFTNILQDDVNTDQDIAYCLMLLAHGHHNKALPPQSHVYECKTCDRGFTSFQALGGHRAGHNKPPKGVHEPCGPSNSIVKGYKVHECSICGSVFTSGQALGGHMRRHRSMTMSTTATTCNTSNEHRESKKHKIILPLDLNLPAPMEDDLIKEADNSFGPNNQIILFSAPALVDCHF</sequence>
<dbReference type="PROSITE" id="PS50157">
    <property type="entry name" value="ZINC_FINGER_C2H2_2"/>
    <property type="match status" value="2"/>
</dbReference>